<dbReference type="EMBL" id="SNXY01000006">
    <property type="protein sequence ID" value="TDP87409.1"/>
    <property type="molecule type" value="Genomic_DNA"/>
</dbReference>
<evidence type="ECO:0000256" key="3">
    <source>
        <dbReference type="ARBA" id="ARBA00005189"/>
    </source>
</evidence>
<protein>
    <recommendedName>
        <fullName evidence="6">CDP-diacylglycerol--glycerol-3-phosphate 3-phosphatidyltransferase</fullName>
        <ecNumber evidence="5">2.7.8.5</ecNumber>
    </recommendedName>
</protein>
<dbReference type="GO" id="GO:0008444">
    <property type="term" value="F:CDP-diacylglycerol-glycerol-3-phosphate 3-phosphatidyltransferase activity"/>
    <property type="evidence" value="ECO:0007669"/>
    <property type="project" value="UniProtKB-EC"/>
</dbReference>
<keyword evidence="7" id="KW-0444">Lipid biosynthesis</keyword>
<dbReference type="EC" id="2.7.8.5" evidence="5"/>
<evidence type="ECO:0000256" key="4">
    <source>
        <dbReference type="ARBA" id="ARBA00010441"/>
    </source>
</evidence>
<keyword evidence="13" id="KW-1208">Phospholipid metabolism</keyword>
<evidence type="ECO:0000256" key="14">
    <source>
        <dbReference type="ARBA" id="ARBA00048586"/>
    </source>
</evidence>
<evidence type="ECO:0000256" key="10">
    <source>
        <dbReference type="ARBA" id="ARBA00023098"/>
    </source>
</evidence>
<evidence type="ECO:0000313" key="17">
    <source>
        <dbReference type="Proteomes" id="UP000294547"/>
    </source>
</evidence>
<dbReference type="FunFam" id="1.20.120.1760:FF:000033">
    <property type="entry name" value="CDP-alcohol phosphatidyltransferase"/>
    <property type="match status" value="1"/>
</dbReference>
<evidence type="ECO:0000256" key="5">
    <source>
        <dbReference type="ARBA" id="ARBA00013170"/>
    </source>
</evidence>
<dbReference type="PANTHER" id="PTHR14269">
    <property type="entry name" value="CDP-DIACYLGLYCEROL--GLYCEROL-3-PHOSPHATE 3-PHOSPHATIDYLTRANSFERASE-RELATED"/>
    <property type="match status" value="1"/>
</dbReference>
<keyword evidence="8 15" id="KW-0812">Transmembrane</keyword>
<proteinExistence type="inferred from homology"/>
<keyword evidence="10" id="KW-0443">Lipid metabolism</keyword>
<accession>A0A4R6RL84</accession>
<name>A0A4R6RL84_9HYPH</name>
<evidence type="ECO:0000256" key="13">
    <source>
        <dbReference type="ARBA" id="ARBA00023264"/>
    </source>
</evidence>
<comment type="catalytic activity">
    <reaction evidence="14">
        <text>a CDP-1,2-diacyl-sn-glycerol + sn-glycerol 3-phosphate = a 1,2-diacyl-sn-glycero-3-phospho-(1'-sn-glycero-3'-phosphate) + CMP + H(+)</text>
        <dbReference type="Rhea" id="RHEA:12593"/>
        <dbReference type="ChEBI" id="CHEBI:15378"/>
        <dbReference type="ChEBI" id="CHEBI:57597"/>
        <dbReference type="ChEBI" id="CHEBI:58332"/>
        <dbReference type="ChEBI" id="CHEBI:60110"/>
        <dbReference type="ChEBI" id="CHEBI:60377"/>
        <dbReference type="EC" id="2.7.8.5"/>
    </reaction>
</comment>
<feature type="transmembrane region" description="Helical" evidence="15">
    <location>
        <begin position="98"/>
        <end position="120"/>
    </location>
</feature>
<dbReference type="Pfam" id="PF01066">
    <property type="entry name" value="CDP-OH_P_transf"/>
    <property type="match status" value="1"/>
</dbReference>
<gene>
    <name evidence="16" type="ORF">EDD54_1304</name>
</gene>
<evidence type="ECO:0000313" key="16">
    <source>
        <dbReference type="EMBL" id="TDP87409.1"/>
    </source>
</evidence>
<keyword evidence="11 15" id="KW-0472">Membrane</keyword>
<reference evidence="16 17" key="1">
    <citation type="submission" date="2019-03" db="EMBL/GenBank/DDBJ databases">
        <title>Genomic Encyclopedia of Type Strains, Phase IV (KMG-IV): sequencing the most valuable type-strain genomes for metagenomic binning, comparative biology and taxonomic classification.</title>
        <authorList>
            <person name="Goeker M."/>
        </authorList>
    </citation>
    <scope>NUCLEOTIDE SEQUENCE [LARGE SCALE GENOMIC DNA]</scope>
    <source>
        <strain evidence="16 17">DSM 102969</strain>
    </source>
</reference>
<comment type="pathway">
    <text evidence="2">Phospholipid metabolism; phosphatidylglycerol biosynthesis; phosphatidylglycerol from CDP-diacylglycerol: step 1/2.</text>
</comment>
<evidence type="ECO:0000256" key="2">
    <source>
        <dbReference type="ARBA" id="ARBA00005042"/>
    </source>
</evidence>
<evidence type="ECO:0000256" key="9">
    <source>
        <dbReference type="ARBA" id="ARBA00022989"/>
    </source>
</evidence>
<feature type="transmembrane region" description="Helical" evidence="15">
    <location>
        <begin position="69"/>
        <end position="92"/>
    </location>
</feature>
<organism evidence="16 17">
    <name type="scientific">Oharaeibacter diazotrophicus</name>
    <dbReference type="NCBI Taxonomy" id="1920512"/>
    <lineage>
        <taxon>Bacteria</taxon>
        <taxon>Pseudomonadati</taxon>
        <taxon>Pseudomonadota</taxon>
        <taxon>Alphaproteobacteria</taxon>
        <taxon>Hyphomicrobiales</taxon>
        <taxon>Pleomorphomonadaceae</taxon>
        <taxon>Oharaeibacter</taxon>
    </lineage>
</organism>
<dbReference type="Proteomes" id="UP000294547">
    <property type="component" value="Unassembled WGS sequence"/>
</dbReference>
<evidence type="ECO:0000256" key="15">
    <source>
        <dbReference type="SAM" id="Phobius"/>
    </source>
</evidence>
<dbReference type="PIRSF" id="PIRSF000847">
    <property type="entry name" value="Phos_ph_gly_syn"/>
    <property type="match status" value="1"/>
</dbReference>
<dbReference type="RefSeq" id="WP_126535465.1">
    <property type="nucleotide sequence ID" value="NZ_BSPM01000008.1"/>
</dbReference>
<sequence length="184" mass="18826">MTLPNIITLVRLVAVPVVVLLLMDRDYGAAFALFVAAGISDAVDGAIARHVPGQASELGRYLDPVADKALLVSIYVTLGIVGAIPAWLVLLVVSRDVLIVGGVILSWIVTRPVPIVPLLISKTNTAAQILFAAVVLGELGLGIALGPVVPALGWIVAALTIGSAAAYLIGWARHMAGPAEGSGA</sequence>
<dbReference type="AlphaFoldDB" id="A0A4R6RL84"/>
<feature type="transmembrane region" description="Helical" evidence="15">
    <location>
        <begin position="127"/>
        <end position="145"/>
    </location>
</feature>
<keyword evidence="12" id="KW-0594">Phospholipid biosynthesis</keyword>
<evidence type="ECO:0000256" key="1">
    <source>
        <dbReference type="ARBA" id="ARBA00004141"/>
    </source>
</evidence>
<comment type="similarity">
    <text evidence="4">Belongs to the CDP-alcohol phosphatidyltransferase class-I family.</text>
</comment>
<dbReference type="InterPro" id="IPR043130">
    <property type="entry name" value="CDP-OH_PTrfase_TM_dom"/>
</dbReference>
<evidence type="ECO:0000256" key="7">
    <source>
        <dbReference type="ARBA" id="ARBA00022516"/>
    </source>
</evidence>
<evidence type="ECO:0000256" key="6">
    <source>
        <dbReference type="ARBA" id="ARBA00014944"/>
    </source>
</evidence>
<dbReference type="GO" id="GO:0016020">
    <property type="term" value="C:membrane"/>
    <property type="evidence" value="ECO:0007669"/>
    <property type="project" value="UniProtKB-SubCell"/>
</dbReference>
<comment type="caution">
    <text evidence="16">The sequence shown here is derived from an EMBL/GenBank/DDBJ whole genome shotgun (WGS) entry which is preliminary data.</text>
</comment>
<dbReference type="PANTHER" id="PTHR14269:SF62">
    <property type="entry name" value="CDP-DIACYLGLYCEROL--GLYCEROL-3-PHOSPHATE 3-PHOSPHATIDYLTRANSFERASE 1, CHLOROPLASTIC"/>
    <property type="match status" value="1"/>
</dbReference>
<dbReference type="InterPro" id="IPR004570">
    <property type="entry name" value="Phosphatidylglycerol_P_synth"/>
</dbReference>
<comment type="pathway">
    <text evidence="3">Lipid metabolism.</text>
</comment>
<dbReference type="Gene3D" id="1.20.120.1760">
    <property type="match status" value="1"/>
</dbReference>
<evidence type="ECO:0000256" key="12">
    <source>
        <dbReference type="ARBA" id="ARBA00023209"/>
    </source>
</evidence>
<evidence type="ECO:0000256" key="8">
    <source>
        <dbReference type="ARBA" id="ARBA00022692"/>
    </source>
</evidence>
<dbReference type="GO" id="GO:0046474">
    <property type="term" value="P:glycerophospholipid biosynthetic process"/>
    <property type="evidence" value="ECO:0007669"/>
    <property type="project" value="TreeGrafter"/>
</dbReference>
<dbReference type="OrthoDB" id="9796672at2"/>
<dbReference type="InterPro" id="IPR050324">
    <property type="entry name" value="CDP-alcohol_PTase-I"/>
</dbReference>
<keyword evidence="17" id="KW-1185">Reference proteome</keyword>
<dbReference type="InterPro" id="IPR000462">
    <property type="entry name" value="CDP-OH_P_trans"/>
</dbReference>
<feature type="transmembrane region" description="Helical" evidence="15">
    <location>
        <begin position="6"/>
        <end position="23"/>
    </location>
</feature>
<evidence type="ECO:0000256" key="11">
    <source>
        <dbReference type="ARBA" id="ARBA00023136"/>
    </source>
</evidence>
<feature type="transmembrane region" description="Helical" evidence="15">
    <location>
        <begin position="151"/>
        <end position="169"/>
    </location>
</feature>
<comment type="subcellular location">
    <subcellularLocation>
        <location evidence="1">Membrane</location>
        <topology evidence="1">Multi-pass membrane protein</topology>
    </subcellularLocation>
</comment>
<keyword evidence="9 15" id="KW-1133">Transmembrane helix</keyword>